<sequence>FKILHMACNQYTVELKKEDLEKLLRQHLYSDLKVKSFSTKPLTKTGDNYGSTILAVEVIYYKDENSDVYKLSIVSKLVPESPFLRKMFNVEITFNKEVRAYTLVAHEFHKLQKEKGIPDSETLDVFSKYYGSRTNRQNDINLEADDSAVLLMENLTLSGYKIRERRKGLNLKHMEFTVIKLAQFHALAIVLKLLNLKCSKIQF</sequence>
<reference evidence="1" key="2">
    <citation type="submission" date="2023-05" db="EMBL/GenBank/DDBJ databases">
        <authorList>
            <person name="Fouks B."/>
        </authorList>
    </citation>
    <scope>NUCLEOTIDE SEQUENCE</scope>
    <source>
        <strain evidence="1">Stay&amp;Tobe</strain>
        <tissue evidence="1">Testes</tissue>
    </source>
</reference>
<dbReference type="PANTHER" id="PTHR11012:SF55">
    <property type="entry name" value="BHLH DOMAIN-CONTAINING PROTEIN"/>
    <property type="match status" value="1"/>
</dbReference>
<comment type="caution">
    <text evidence="1">The sequence shown here is derived from an EMBL/GenBank/DDBJ whole genome shotgun (WGS) entry which is preliminary data.</text>
</comment>
<dbReference type="Proteomes" id="UP001233999">
    <property type="component" value="Unassembled WGS sequence"/>
</dbReference>
<organism evidence="1 2">
    <name type="scientific">Diploptera punctata</name>
    <name type="common">Pacific beetle cockroach</name>
    <dbReference type="NCBI Taxonomy" id="6984"/>
    <lineage>
        <taxon>Eukaryota</taxon>
        <taxon>Metazoa</taxon>
        <taxon>Ecdysozoa</taxon>
        <taxon>Arthropoda</taxon>
        <taxon>Hexapoda</taxon>
        <taxon>Insecta</taxon>
        <taxon>Pterygota</taxon>
        <taxon>Neoptera</taxon>
        <taxon>Polyneoptera</taxon>
        <taxon>Dictyoptera</taxon>
        <taxon>Blattodea</taxon>
        <taxon>Blaberoidea</taxon>
        <taxon>Blaberidae</taxon>
        <taxon>Diplopterinae</taxon>
        <taxon>Diploptera</taxon>
    </lineage>
</organism>
<keyword evidence="2" id="KW-1185">Reference proteome</keyword>
<evidence type="ECO:0000313" key="1">
    <source>
        <dbReference type="EMBL" id="KAJ9600539.1"/>
    </source>
</evidence>
<name>A0AAD8ESK4_DIPPU</name>
<dbReference type="Pfam" id="PF02958">
    <property type="entry name" value="EcKL"/>
    <property type="match status" value="1"/>
</dbReference>
<protein>
    <submittedName>
        <fullName evidence="1">Uncharacterized protein</fullName>
    </submittedName>
</protein>
<reference evidence="1" key="1">
    <citation type="journal article" date="2023" name="IScience">
        <title>Live-bearing cockroach genome reveals convergent evolutionary mechanisms linked to viviparity in insects and beyond.</title>
        <authorList>
            <person name="Fouks B."/>
            <person name="Harrison M.C."/>
            <person name="Mikhailova A.A."/>
            <person name="Marchal E."/>
            <person name="English S."/>
            <person name="Carruthers M."/>
            <person name="Jennings E.C."/>
            <person name="Chiamaka E.L."/>
            <person name="Frigard R.A."/>
            <person name="Pippel M."/>
            <person name="Attardo G.M."/>
            <person name="Benoit J.B."/>
            <person name="Bornberg-Bauer E."/>
            <person name="Tobe S.S."/>
        </authorList>
    </citation>
    <scope>NUCLEOTIDE SEQUENCE</scope>
    <source>
        <strain evidence="1">Stay&amp;Tobe</strain>
    </source>
</reference>
<dbReference type="AlphaFoldDB" id="A0AAD8ESK4"/>
<proteinExistence type="predicted"/>
<gene>
    <name evidence="1" type="ORF">L9F63_026322</name>
</gene>
<accession>A0AAD8ESK4</accession>
<dbReference type="InterPro" id="IPR004119">
    <property type="entry name" value="EcKL"/>
</dbReference>
<dbReference type="EMBL" id="JASPKZ010000357">
    <property type="protein sequence ID" value="KAJ9600539.1"/>
    <property type="molecule type" value="Genomic_DNA"/>
</dbReference>
<evidence type="ECO:0000313" key="2">
    <source>
        <dbReference type="Proteomes" id="UP001233999"/>
    </source>
</evidence>
<feature type="non-terminal residue" evidence="1">
    <location>
        <position position="1"/>
    </location>
</feature>
<dbReference type="PANTHER" id="PTHR11012">
    <property type="entry name" value="PROTEIN KINASE-LIKE DOMAIN-CONTAINING"/>
    <property type="match status" value="1"/>
</dbReference>